<sequence length="50" mass="5577">MNNGILKPIIAEEISQIISALPNNKSPETDGLTYEFYKLTIETVTPVLEK</sequence>
<dbReference type="EMBL" id="CAJVQB010038389">
    <property type="protein sequence ID" value="CAG8826187.1"/>
    <property type="molecule type" value="Genomic_DNA"/>
</dbReference>
<evidence type="ECO:0000313" key="2">
    <source>
        <dbReference type="Proteomes" id="UP000789901"/>
    </source>
</evidence>
<feature type="non-terminal residue" evidence="1">
    <location>
        <position position="50"/>
    </location>
</feature>
<reference evidence="1 2" key="1">
    <citation type="submission" date="2021-06" db="EMBL/GenBank/DDBJ databases">
        <authorList>
            <person name="Kallberg Y."/>
            <person name="Tangrot J."/>
            <person name="Rosling A."/>
        </authorList>
    </citation>
    <scope>NUCLEOTIDE SEQUENCE [LARGE SCALE GENOMIC DNA]</scope>
    <source>
        <strain evidence="1 2">120-4 pot B 10/14</strain>
    </source>
</reference>
<keyword evidence="2" id="KW-1185">Reference proteome</keyword>
<protein>
    <submittedName>
        <fullName evidence="1">9401_t:CDS:1</fullName>
    </submittedName>
</protein>
<proteinExistence type="predicted"/>
<name>A0ABN7WCB7_GIGMA</name>
<dbReference type="Proteomes" id="UP000789901">
    <property type="component" value="Unassembled WGS sequence"/>
</dbReference>
<gene>
    <name evidence="1" type="ORF">GMARGA_LOCUS29052</name>
</gene>
<accession>A0ABN7WCB7</accession>
<comment type="caution">
    <text evidence="1">The sequence shown here is derived from an EMBL/GenBank/DDBJ whole genome shotgun (WGS) entry which is preliminary data.</text>
</comment>
<organism evidence="1 2">
    <name type="scientific">Gigaspora margarita</name>
    <dbReference type="NCBI Taxonomy" id="4874"/>
    <lineage>
        <taxon>Eukaryota</taxon>
        <taxon>Fungi</taxon>
        <taxon>Fungi incertae sedis</taxon>
        <taxon>Mucoromycota</taxon>
        <taxon>Glomeromycotina</taxon>
        <taxon>Glomeromycetes</taxon>
        <taxon>Diversisporales</taxon>
        <taxon>Gigasporaceae</taxon>
        <taxon>Gigaspora</taxon>
    </lineage>
</organism>
<evidence type="ECO:0000313" key="1">
    <source>
        <dbReference type="EMBL" id="CAG8826187.1"/>
    </source>
</evidence>